<dbReference type="SUPFAM" id="SSF52540">
    <property type="entry name" value="P-loop containing nucleoside triphosphate hydrolases"/>
    <property type="match status" value="1"/>
</dbReference>
<comment type="caution">
    <text evidence="3">The sequence shown here is derived from an EMBL/GenBank/DDBJ whole genome shotgun (WGS) entry which is preliminary data.</text>
</comment>
<evidence type="ECO:0000313" key="4">
    <source>
        <dbReference type="Proteomes" id="UP001147746"/>
    </source>
</evidence>
<dbReference type="InterPro" id="IPR056884">
    <property type="entry name" value="NPHP3-like_N"/>
</dbReference>
<reference evidence="3" key="1">
    <citation type="submission" date="2022-12" db="EMBL/GenBank/DDBJ databases">
        <authorList>
            <person name="Petersen C."/>
        </authorList>
    </citation>
    <scope>NUCLEOTIDE SEQUENCE</scope>
    <source>
        <strain evidence="3">IBT 21472</strain>
    </source>
</reference>
<evidence type="ECO:0000259" key="2">
    <source>
        <dbReference type="PROSITE" id="PS50837"/>
    </source>
</evidence>
<dbReference type="PANTHER" id="PTHR10039:SF15">
    <property type="entry name" value="NACHT DOMAIN-CONTAINING PROTEIN"/>
    <property type="match status" value="1"/>
</dbReference>
<sequence length="557" mass="63336">MKGVNESPQITPKKRKFDSNVFWIHGNPGSGKTVLASFIVEELQSIAQDDQTPLFYFFFRQAQPTENHRAAAYRSLLSQILNAFRHDEEILDIFAFAYETSPSGQIIATPAEMFELLQLCMIKLAGSTFLLDGLDECSDNDSLLTELLLLQVNILSNCKFVLLSRRNLLCLSKMVANDRQKEMERSLVSKDIARYLKHQLETLFEDDMLPKSAHIPSLAENMVQGADGMFLWAHLMISYLRSPVFTPSRRVRTIKDIVMPEGLEAMYERIICLIQCHNRLERDLASQVFIWLTHAKKRLDTPQLRSVIFEDAEDFDAQERQATDLIETVSFVCEGLVESRTVGAETYVDFIHLSVREYFTQIGGDAFSSTQCRNSLIPPKEIAHLYLAKKCFCELVQKSEIEAGLPRPFTAYAVEFVIFHLSETKGFLSTPSFSIKMEWQKNAEAVIQACHKFLGTPAAISNWIEKTYSHSMLMSDNIHSPLELDGLAAWVEWVDPNLIHFPSPEKAKRLHCVFCELSHIKAAGEYLGKLPISLYNFRDLAGLHPNSNSQYLALQCV</sequence>
<reference evidence="3" key="2">
    <citation type="journal article" date="2023" name="IMA Fungus">
        <title>Comparative genomic study of the Penicillium genus elucidates a diverse pangenome and 15 lateral gene transfer events.</title>
        <authorList>
            <person name="Petersen C."/>
            <person name="Sorensen T."/>
            <person name="Nielsen M.R."/>
            <person name="Sondergaard T.E."/>
            <person name="Sorensen J.L."/>
            <person name="Fitzpatrick D.A."/>
            <person name="Frisvad J.C."/>
            <person name="Nielsen K.L."/>
        </authorList>
    </citation>
    <scope>NUCLEOTIDE SEQUENCE</scope>
    <source>
        <strain evidence="3">IBT 21472</strain>
    </source>
</reference>
<gene>
    <name evidence="3" type="ORF">N7476_010972</name>
</gene>
<dbReference type="Pfam" id="PF24883">
    <property type="entry name" value="NPHP3_N"/>
    <property type="match status" value="1"/>
</dbReference>
<evidence type="ECO:0000256" key="1">
    <source>
        <dbReference type="ARBA" id="ARBA00022737"/>
    </source>
</evidence>
<dbReference type="AlphaFoldDB" id="A0A9W9PLN6"/>
<dbReference type="Proteomes" id="UP001147746">
    <property type="component" value="Unassembled WGS sequence"/>
</dbReference>
<feature type="domain" description="NACHT" evidence="2">
    <location>
        <begin position="20"/>
        <end position="165"/>
    </location>
</feature>
<dbReference type="PROSITE" id="PS50837">
    <property type="entry name" value="NACHT"/>
    <property type="match status" value="1"/>
</dbReference>
<organism evidence="3 4">
    <name type="scientific">Penicillium atrosanguineum</name>
    <dbReference type="NCBI Taxonomy" id="1132637"/>
    <lineage>
        <taxon>Eukaryota</taxon>
        <taxon>Fungi</taxon>
        <taxon>Dikarya</taxon>
        <taxon>Ascomycota</taxon>
        <taxon>Pezizomycotina</taxon>
        <taxon>Eurotiomycetes</taxon>
        <taxon>Eurotiomycetidae</taxon>
        <taxon>Eurotiales</taxon>
        <taxon>Aspergillaceae</taxon>
        <taxon>Penicillium</taxon>
    </lineage>
</organism>
<dbReference type="InterPro" id="IPR027417">
    <property type="entry name" value="P-loop_NTPase"/>
</dbReference>
<proteinExistence type="predicted"/>
<accession>A0A9W9PLN6</accession>
<name>A0A9W9PLN6_9EURO</name>
<evidence type="ECO:0000313" key="3">
    <source>
        <dbReference type="EMBL" id="KAJ5299415.1"/>
    </source>
</evidence>
<keyword evidence="4" id="KW-1185">Reference proteome</keyword>
<dbReference type="EMBL" id="JAPZBO010000010">
    <property type="protein sequence ID" value="KAJ5299415.1"/>
    <property type="molecule type" value="Genomic_DNA"/>
</dbReference>
<keyword evidence="1" id="KW-0677">Repeat</keyword>
<dbReference type="InterPro" id="IPR007111">
    <property type="entry name" value="NACHT_NTPase"/>
</dbReference>
<dbReference type="PANTHER" id="PTHR10039">
    <property type="entry name" value="AMELOGENIN"/>
    <property type="match status" value="1"/>
</dbReference>
<protein>
    <recommendedName>
        <fullName evidence="2">NACHT domain-containing protein</fullName>
    </recommendedName>
</protein>
<dbReference type="Gene3D" id="3.40.50.300">
    <property type="entry name" value="P-loop containing nucleotide triphosphate hydrolases"/>
    <property type="match status" value="1"/>
</dbReference>